<name>A0ABU2GM57_9ACTN</name>
<evidence type="ECO:0000256" key="1">
    <source>
        <dbReference type="SAM" id="MobiDB-lite"/>
    </source>
</evidence>
<evidence type="ECO:0000313" key="3">
    <source>
        <dbReference type="Proteomes" id="UP001265083"/>
    </source>
</evidence>
<sequence length="467" mass="49614">MVSLRGRWRPTLASAVVLILGVITGCGGPDASSDAGSVSSASTTTSTTPANVYEQQRAAGVTRLLDELTETITSGNLREVGVLLDDTATPAFKNRWVTATANFRPREFSRGGSDGRLRFAHFDYQLAPTEEAETLVPADVQGLLDAEGSSDSWVAPVELRYALGGERAPGVDESEVVVSTQFVVARYGDEWKLVGDAEALGGEPTPTQLWELPALSVTDVATAGGTSVIASYPRTAQTVANLRRLLPDAVDAVSAFWGDSWDRRAVVVATSKPNEFEELVIQGRGVTGTAAAATVYNRVDYPRRTATGQRVVFTPAADDLAAPTLAVVLRHELTHVAARAQTALDAPLWITEGVAEFVGRKGTYTRFADAAPDLTEAIRAGDVPAGLPDDAAFAMDGATSEVAYQSAWSMAAYVADRYDEARLKRLYLGVAATADPARQDAAIRAALGVDRSELVAGWGRWLDGQVR</sequence>
<dbReference type="Proteomes" id="UP001265083">
    <property type="component" value="Unassembled WGS sequence"/>
</dbReference>
<dbReference type="PROSITE" id="PS51257">
    <property type="entry name" value="PROKAR_LIPOPROTEIN"/>
    <property type="match status" value="1"/>
</dbReference>
<organism evidence="2 3">
    <name type="scientific">Gordonia westfalica</name>
    <dbReference type="NCBI Taxonomy" id="158898"/>
    <lineage>
        <taxon>Bacteria</taxon>
        <taxon>Bacillati</taxon>
        <taxon>Actinomycetota</taxon>
        <taxon>Actinomycetes</taxon>
        <taxon>Mycobacteriales</taxon>
        <taxon>Gordoniaceae</taxon>
        <taxon>Gordonia</taxon>
    </lineage>
</organism>
<protein>
    <recommendedName>
        <fullName evidence="4">Peptidase MA superfamily protein</fullName>
    </recommendedName>
</protein>
<feature type="region of interest" description="Disordered" evidence="1">
    <location>
        <begin position="31"/>
        <end position="51"/>
    </location>
</feature>
<feature type="compositionally biased region" description="Low complexity" evidence="1">
    <location>
        <begin position="31"/>
        <end position="50"/>
    </location>
</feature>
<proteinExistence type="predicted"/>
<reference evidence="2 3" key="1">
    <citation type="submission" date="2023-08" db="EMBL/GenBank/DDBJ databases">
        <title>Bioegradation of LLDPE and BLDPE plastic by marine bacteria from coast plastic debris.</title>
        <authorList>
            <person name="Rong Z."/>
        </authorList>
    </citation>
    <scope>NUCLEOTIDE SEQUENCE [LARGE SCALE GENOMIC DNA]</scope>
    <source>
        <strain evidence="2 3">Z-2</strain>
    </source>
</reference>
<evidence type="ECO:0000313" key="2">
    <source>
        <dbReference type="EMBL" id="MDS1112546.1"/>
    </source>
</evidence>
<comment type="caution">
    <text evidence="2">The sequence shown here is derived from an EMBL/GenBank/DDBJ whole genome shotgun (WGS) entry which is preliminary data.</text>
</comment>
<dbReference type="EMBL" id="JAVLUS010000002">
    <property type="protein sequence ID" value="MDS1112546.1"/>
    <property type="molecule type" value="Genomic_DNA"/>
</dbReference>
<gene>
    <name evidence="2" type="ORF">RD149_02065</name>
</gene>
<dbReference type="RefSeq" id="WP_310949143.1">
    <property type="nucleotide sequence ID" value="NZ_JAVLUS010000002.1"/>
</dbReference>
<accession>A0ABU2GM57</accession>
<keyword evidence="3" id="KW-1185">Reference proteome</keyword>
<evidence type="ECO:0008006" key="4">
    <source>
        <dbReference type="Google" id="ProtNLM"/>
    </source>
</evidence>